<dbReference type="NCBIfam" id="NF002099">
    <property type="entry name" value="PRK00944.1"/>
    <property type="match status" value="1"/>
</dbReference>
<evidence type="ECO:0000313" key="6">
    <source>
        <dbReference type="EMBL" id="GAA4029736.1"/>
    </source>
</evidence>
<dbReference type="Proteomes" id="UP001424459">
    <property type="component" value="Unassembled WGS sequence"/>
</dbReference>
<protein>
    <submittedName>
        <fullName evidence="6">DUF2585 domain-containing protein</fullName>
    </submittedName>
</protein>
<evidence type="ECO:0000256" key="4">
    <source>
        <dbReference type="ARBA" id="ARBA00023136"/>
    </source>
</evidence>
<keyword evidence="2 5" id="KW-0812">Transmembrane</keyword>
<evidence type="ECO:0000313" key="7">
    <source>
        <dbReference type="Proteomes" id="UP001424459"/>
    </source>
</evidence>
<evidence type="ECO:0000256" key="3">
    <source>
        <dbReference type="ARBA" id="ARBA00022989"/>
    </source>
</evidence>
<gene>
    <name evidence="6" type="ORF">GCM10022281_06180</name>
</gene>
<dbReference type="Pfam" id="PF10755">
    <property type="entry name" value="DUF2585"/>
    <property type="match status" value="1"/>
</dbReference>
<dbReference type="RefSeq" id="WP_425567244.1">
    <property type="nucleotide sequence ID" value="NZ_BAABBR010000001.1"/>
</dbReference>
<proteinExistence type="predicted"/>
<feature type="transmembrane region" description="Helical" evidence="5">
    <location>
        <begin position="54"/>
        <end position="73"/>
    </location>
</feature>
<comment type="caution">
    <text evidence="6">The sequence shown here is derived from an EMBL/GenBank/DDBJ whole genome shotgun (WGS) entry which is preliminary data.</text>
</comment>
<dbReference type="EMBL" id="BAABBR010000001">
    <property type="protein sequence ID" value="GAA4029736.1"/>
    <property type="molecule type" value="Genomic_DNA"/>
</dbReference>
<keyword evidence="4 5" id="KW-0472">Membrane</keyword>
<keyword evidence="1" id="KW-1003">Cell membrane</keyword>
<keyword evidence="3 5" id="KW-1133">Transmembrane helix</keyword>
<reference evidence="7" key="1">
    <citation type="journal article" date="2019" name="Int. J. Syst. Evol. Microbiol.">
        <title>The Global Catalogue of Microorganisms (GCM) 10K type strain sequencing project: providing services to taxonomists for standard genome sequencing and annotation.</title>
        <authorList>
            <consortium name="The Broad Institute Genomics Platform"/>
            <consortium name="The Broad Institute Genome Sequencing Center for Infectious Disease"/>
            <person name="Wu L."/>
            <person name="Ma J."/>
        </authorList>
    </citation>
    <scope>NUCLEOTIDE SEQUENCE [LARGE SCALE GENOMIC DNA]</scope>
    <source>
        <strain evidence="7">JCM 17564</strain>
    </source>
</reference>
<sequence>MFVKNLRPYAATLAVVIAAAAILWLMGRPPTYKHGLIELWGPVGPKQSQMLFDWYTASHIVHGFLFYGLLHLVGRPKKIEDRLLLATIVEAAWELVENSPVIINRYREATIALGYRGDSILNSVSDIACMILGFLLARRLPVWASVMIVLVLELVPLAIIRDNLTLNVWMLVHPSDGIRAWQAGA</sequence>
<accession>A0ABP7TQ87</accession>
<evidence type="ECO:0000256" key="2">
    <source>
        <dbReference type="ARBA" id="ARBA00022692"/>
    </source>
</evidence>
<organism evidence="6 7">
    <name type="scientific">Sphingomonas rosea</name>
    <dbReference type="NCBI Taxonomy" id="335605"/>
    <lineage>
        <taxon>Bacteria</taxon>
        <taxon>Pseudomonadati</taxon>
        <taxon>Pseudomonadota</taxon>
        <taxon>Alphaproteobacteria</taxon>
        <taxon>Sphingomonadales</taxon>
        <taxon>Sphingomonadaceae</taxon>
        <taxon>Sphingomonas</taxon>
    </lineage>
</organism>
<keyword evidence="7" id="KW-1185">Reference proteome</keyword>
<evidence type="ECO:0000256" key="1">
    <source>
        <dbReference type="ARBA" id="ARBA00022475"/>
    </source>
</evidence>
<evidence type="ECO:0000256" key="5">
    <source>
        <dbReference type="SAM" id="Phobius"/>
    </source>
</evidence>
<feature type="transmembrane region" description="Helical" evidence="5">
    <location>
        <begin position="9"/>
        <end position="27"/>
    </location>
</feature>
<name>A0ABP7TQ87_9SPHN</name>
<dbReference type="InterPro" id="IPR019691">
    <property type="entry name" value="DUF2585"/>
</dbReference>
<feature type="transmembrane region" description="Helical" evidence="5">
    <location>
        <begin position="140"/>
        <end position="160"/>
    </location>
</feature>